<evidence type="ECO:0000256" key="1">
    <source>
        <dbReference type="SAM" id="MobiDB-lite"/>
    </source>
</evidence>
<protein>
    <submittedName>
        <fullName evidence="2">Uncharacterized protein</fullName>
    </submittedName>
</protein>
<proteinExistence type="predicted"/>
<organism evidence="2">
    <name type="scientific">Opuntia streptacantha</name>
    <name type="common">Prickly pear cactus</name>
    <name type="synonym">Opuntia cardona</name>
    <dbReference type="NCBI Taxonomy" id="393608"/>
    <lineage>
        <taxon>Eukaryota</taxon>
        <taxon>Viridiplantae</taxon>
        <taxon>Streptophyta</taxon>
        <taxon>Embryophyta</taxon>
        <taxon>Tracheophyta</taxon>
        <taxon>Spermatophyta</taxon>
        <taxon>Magnoliopsida</taxon>
        <taxon>eudicotyledons</taxon>
        <taxon>Gunneridae</taxon>
        <taxon>Pentapetalae</taxon>
        <taxon>Caryophyllales</taxon>
        <taxon>Cactineae</taxon>
        <taxon>Cactaceae</taxon>
        <taxon>Opuntioideae</taxon>
        <taxon>Opuntia</taxon>
    </lineage>
</organism>
<name>A0A7C9A1Z3_OPUST</name>
<feature type="region of interest" description="Disordered" evidence="1">
    <location>
        <begin position="51"/>
        <end position="70"/>
    </location>
</feature>
<reference evidence="2" key="2">
    <citation type="submission" date="2020-07" db="EMBL/GenBank/DDBJ databases">
        <authorList>
            <person name="Vera ALvarez R."/>
            <person name="Arias-Moreno D.M."/>
            <person name="Jimenez-Jacinto V."/>
            <person name="Jimenez-Bremont J.F."/>
            <person name="Swaminathan K."/>
            <person name="Moose S.P."/>
            <person name="Guerrero-Gonzalez M.L."/>
            <person name="Marino-Ramirez L."/>
            <person name="Landsman D."/>
            <person name="Rodriguez-Kessler M."/>
            <person name="Delgado-Sanchez P."/>
        </authorList>
    </citation>
    <scope>NUCLEOTIDE SEQUENCE</scope>
    <source>
        <tissue evidence="2">Cladode</tissue>
    </source>
</reference>
<accession>A0A7C9A1Z3</accession>
<dbReference type="AlphaFoldDB" id="A0A7C9A1Z3"/>
<evidence type="ECO:0000313" key="2">
    <source>
        <dbReference type="EMBL" id="MBA4656656.1"/>
    </source>
</evidence>
<dbReference type="EMBL" id="GISG01193104">
    <property type="protein sequence ID" value="MBA4656656.1"/>
    <property type="molecule type" value="Transcribed_RNA"/>
</dbReference>
<sequence>MLRSMPSVRPVVCRGTHLLIVTMAHLLWSMLMLIRATSLHHSALPISLPTTKGARATPTPSIPPQSHLHKTPCGHLVSNPEHPMLHNLSLNLPLNTLQPNWRA</sequence>
<reference evidence="2" key="1">
    <citation type="journal article" date="2013" name="J. Plant Res.">
        <title>Effect of fungi and light on seed germination of three Opuntia species from semiarid lands of central Mexico.</title>
        <authorList>
            <person name="Delgado-Sanchez P."/>
            <person name="Jimenez-Bremont J.F."/>
            <person name="Guerrero-Gonzalez Mde L."/>
            <person name="Flores J."/>
        </authorList>
    </citation>
    <scope>NUCLEOTIDE SEQUENCE</scope>
    <source>
        <tissue evidence="2">Cladode</tissue>
    </source>
</reference>